<organism evidence="2 3">
    <name type="scientific">Leucocoprinus leucothites</name>
    <dbReference type="NCBI Taxonomy" id="201217"/>
    <lineage>
        <taxon>Eukaryota</taxon>
        <taxon>Fungi</taxon>
        <taxon>Dikarya</taxon>
        <taxon>Basidiomycota</taxon>
        <taxon>Agaricomycotina</taxon>
        <taxon>Agaricomycetes</taxon>
        <taxon>Agaricomycetidae</taxon>
        <taxon>Agaricales</taxon>
        <taxon>Agaricineae</taxon>
        <taxon>Agaricaceae</taxon>
        <taxon>Leucocoprinus</taxon>
    </lineage>
</organism>
<feature type="transmembrane region" description="Helical" evidence="1">
    <location>
        <begin position="108"/>
        <end position="128"/>
    </location>
</feature>
<feature type="transmembrane region" description="Helical" evidence="1">
    <location>
        <begin position="295"/>
        <end position="312"/>
    </location>
</feature>
<keyword evidence="1" id="KW-0472">Membrane</keyword>
<feature type="transmembrane region" description="Helical" evidence="1">
    <location>
        <begin position="224"/>
        <end position="246"/>
    </location>
</feature>
<dbReference type="PANTHER" id="PTHR33927">
    <property type="entry name" value="TRANSMEMBRANE PROTEIN"/>
    <property type="match status" value="1"/>
</dbReference>
<evidence type="ECO:0000313" key="2">
    <source>
        <dbReference type="EMBL" id="KAF5360993.1"/>
    </source>
</evidence>
<proteinExistence type="predicted"/>
<feature type="transmembrane region" description="Helical" evidence="1">
    <location>
        <begin position="182"/>
        <end position="204"/>
    </location>
</feature>
<sequence>MTIQMSHKPGWLRRHSVYSNLPLASMSKPGSRFTITLNETVNSRDQSSAKLAEDTKINGLNGITGERAGSSSSSLESQDILTGFEDDTLPDKENGRPVRFLRHQVLTLYRKLFILVFLINLGIFVWFLTKEANAQRIAGVTVANLFIAVVHRQEYVVNAYYWLFTQVPLSAPFWIRATAARVYHIGGLHSGCGVSGTIWFILFVGQATKELAGHKGTISVPTLVVAYCIMALLVGILAFAYPSLRIKHHDRFEMTHRFMGWTAIALVWALTVLLANDYKPDDISIGKALVRNPHFWLVTIMTFSIILPWIRLRKRKVVSEVLSKHCVRFYFDYATPSLGVGVRISTSPLTEWHSFALVPVPEKGGYYLTISRAGDWTSQRIEDPPTEIWVRGIPIRGMLSVASLFRRVLFVATGSGIAPVRSCLPLMKTPFRVLWTCPNARQTYGDSYVDDILDTSPDTIIYNTRTHGKPDMIKLVYRVAKDFQPEAVCVVSNEKLTRKIVYGMVSRGIPAFGPIWDS</sequence>
<dbReference type="InterPro" id="IPR039261">
    <property type="entry name" value="FNR_nucleotide-bd"/>
</dbReference>
<evidence type="ECO:0000313" key="3">
    <source>
        <dbReference type="Proteomes" id="UP000559027"/>
    </source>
</evidence>
<accession>A0A8H5G9S1</accession>
<name>A0A8H5G9S1_9AGAR</name>
<dbReference type="InterPro" id="IPR052979">
    <property type="entry name" value="Adenylate-forming_domain"/>
</dbReference>
<evidence type="ECO:0000256" key="1">
    <source>
        <dbReference type="SAM" id="Phobius"/>
    </source>
</evidence>
<dbReference type="OrthoDB" id="3142841at2759"/>
<feature type="transmembrane region" description="Helical" evidence="1">
    <location>
        <begin position="258"/>
        <end position="275"/>
    </location>
</feature>
<protein>
    <recommendedName>
        <fullName evidence="4">Integral membrane protein TmpA</fullName>
    </recommendedName>
</protein>
<keyword evidence="1" id="KW-0812">Transmembrane</keyword>
<gene>
    <name evidence="2" type="ORF">D9756_004987</name>
</gene>
<keyword evidence="1" id="KW-1133">Transmembrane helix</keyword>
<dbReference type="PANTHER" id="PTHR33927:SF5">
    <property type="entry name" value="ENZYME, PUTATIVE (AFU_ORTHOLOGUE AFUA_8G01222)-RELATED"/>
    <property type="match status" value="1"/>
</dbReference>
<reference evidence="2 3" key="1">
    <citation type="journal article" date="2020" name="ISME J.">
        <title>Uncovering the hidden diversity of litter-decomposition mechanisms in mushroom-forming fungi.</title>
        <authorList>
            <person name="Floudas D."/>
            <person name="Bentzer J."/>
            <person name="Ahren D."/>
            <person name="Johansson T."/>
            <person name="Persson P."/>
            <person name="Tunlid A."/>
        </authorList>
    </citation>
    <scope>NUCLEOTIDE SEQUENCE [LARGE SCALE GENOMIC DNA]</scope>
    <source>
        <strain evidence="2 3">CBS 146.42</strain>
    </source>
</reference>
<dbReference type="SUPFAM" id="SSF52343">
    <property type="entry name" value="Ferredoxin reductase-like, C-terminal NADP-linked domain"/>
    <property type="match status" value="1"/>
</dbReference>
<keyword evidence="3" id="KW-1185">Reference proteome</keyword>
<comment type="caution">
    <text evidence="2">The sequence shown here is derived from an EMBL/GenBank/DDBJ whole genome shotgun (WGS) entry which is preliminary data.</text>
</comment>
<dbReference type="EMBL" id="JAACJO010000003">
    <property type="protein sequence ID" value="KAF5360993.1"/>
    <property type="molecule type" value="Genomic_DNA"/>
</dbReference>
<dbReference type="AlphaFoldDB" id="A0A8H5G9S1"/>
<dbReference type="Proteomes" id="UP000559027">
    <property type="component" value="Unassembled WGS sequence"/>
</dbReference>
<evidence type="ECO:0008006" key="4">
    <source>
        <dbReference type="Google" id="ProtNLM"/>
    </source>
</evidence>